<dbReference type="InterPro" id="IPR017964">
    <property type="entry name" value="DNA-dir_DNA_pol_B_CS"/>
</dbReference>
<evidence type="ECO:0000256" key="14">
    <source>
        <dbReference type="ARBA" id="ARBA00022932"/>
    </source>
</evidence>
<feature type="compositionally biased region" description="Polar residues" evidence="22">
    <location>
        <begin position="1"/>
        <end position="20"/>
    </location>
</feature>
<dbReference type="PANTHER" id="PTHR10322">
    <property type="entry name" value="DNA POLYMERASE CATALYTIC SUBUNIT"/>
    <property type="match status" value="1"/>
</dbReference>
<dbReference type="InterPro" id="IPR056435">
    <property type="entry name" value="DPOD/Z_N"/>
</dbReference>
<evidence type="ECO:0000256" key="4">
    <source>
        <dbReference type="ARBA" id="ARBA00005755"/>
    </source>
</evidence>
<feature type="domain" description="DNA-directed DNA polymerase family B multifunctional" evidence="23">
    <location>
        <begin position="536"/>
        <end position="967"/>
    </location>
</feature>
<dbReference type="GO" id="GO:0003887">
    <property type="term" value="F:DNA-directed DNA polymerase activity"/>
    <property type="evidence" value="ECO:0007669"/>
    <property type="project" value="UniProtKB-KW"/>
</dbReference>
<evidence type="ECO:0000256" key="20">
    <source>
        <dbReference type="ARBA" id="ARBA00049244"/>
    </source>
</evidence>
<evidence type="ECO:0000256" key="17">
    <source>
        <dbReference type="ARBA" id="ARBA00023125"/>
    </source>
</evidence>
<keyword evidence="6 21" id="KW-0808">Transferase</keyword>
<feature type="domain" description="DNA-directed DNA polymerase family B exonuclease" evidence="24">
    <location>
        <begin position="241"/>
        <end position="472"/>
    </location>
</feature>
<evidence type="ECO:0000256" key="21">
    <source>
        <dbReference type="RuleBase" id="RU000442"/>
    </source>
</evidence>
<evidence type="ECO:0000256" key="10">
    <source>
        <dbReference type="ARBA" id="ARBA00022771"/>
    </source>
</evidence>
<evidence type="ECO:0000256" key="7">
    <source>
        <dbReference type="ARBA" id="ARBA00022695"/>
    </source>
</evidence>
<gene>
    <name evidence="27" type="primary">POL3</name>
    <name evidence="27" type="ORF">SLS63_008418</name>
</gene>
<organism evidence="27 28">
    <name type="scientific">Diaporthe eres</name>
    <name type="common">Phomopsis oblonga</name>
    <dbReference type="NCBI Taxonomy" id="83184"/>
    <lineage>
        <taxon>Eukaryota</taxon>
        <taxon>Fungi</taxon>
        <taxon>Dikarya</taxon>
        <taxon>Ascomycota</taxon>
        <taxon>Pezizomycotina</taxon>
        <taxon>Sordariomycetes</taxon>
        <taxon>Sordariomycetidae</taxon>
        <taxon>Diaporthales</taxon>
        <taxon>Diaporthaceae</taxon>
        <taxon>Diaporthe</taxon>
        <taxon>Diaporthe eres species complex</taxon>
    </lineage>
</organism>
<dbReference type="NCBIfam" id="TIGR00592">
    <property type="entry name" value="pol2"/>
    <property type="match status" value="1"/>
</dbReference>
<sequence>MPAATMTSNKRILGETSSARRNIPATPAASKKQKTDHFSSSPAPRFASSQAAKVASSQPKSAFEAEVLEKLSQDISELKQNNTEKDQSWGRPPIPEHFNPRSSSLCFQQIDAEEGTLHGGNPTVKLFGVTEDGNSVMLHVKDFKHYLFVAAPVGFSDKDCIPFRAYLETQVAQHQPVIHSVQMLMRENIYGFQNNTQNPFLKITVTDPKFINRVRTTIQSCNANWKGLWKSADGQILTFDNIQYLLRFMVDCKIFGMSWVEAPASKYQLIPERDRQSNCQIEAECSYLDLIAHKPTGEWSKMAPLRILSFDIECAGRKGIFPEANQDPVIQIANVVTKYGEKKPFIRNVFCLDTTSSIVATQILEFGREEDMLMSWRNFIDKVDPDIITGYNIANFDFPYLLDRAKHLKVKGFEYWSRIPSVKSVSKETNFSSKQMGNRDTKATNTNGRLQLDLLQLIQRDHNLRSYTLNSVSSHFLGEQKEDVHYTMITELFNGTPESRRRLALYCLKDAYLPQRLMDKLSCLENYTEMARVTGVPFNFLLSRGQQVKFISQLFRKALEQKLVIPDLKGEGSEDQYEGATVIEPTRGYYDVPIATLDFASLYPSIIQAHNLCYTTLVSKKAVDALNLKKDEDYIVTPNGDLFVTTKQRKGLLAQILEELLTARKQAKRELAAETDPFKKAVLNGRQLALKVSANSVYGLTGASNGKLPCLEIASSTTSFGRQMIEKTKNEVEGKYNIANGYSHDAQVIYGDTDSVMVKFGTTDLAEAMKLGEDASQYVSAKFVKPIKLEFEKVYFPYLLINKKRYAGLYWTKPEKWDKMDTKGIETVRRDNCLLVQTVIEKVLRMILIDRDVPGAQDYVKDTIADLLQNKVDMSKLVITKALTKDDYTAKQAHVELAHRMKKRDAGSAPGLGDRVAYVMVKGAARSKNFENSEDPIYVLEHNVPIDTKYYLDNQLAKPLGRIFEPILGETKAKSLLAGAHTRSIAVAAPTIGGLMKFAKKTQTCMGCKKPLTGKEESQGAVCADDAPRVGELYKKTLDKVSDLEVRFGRLWTQCQRCQGSMHCEVICSSKDCPIFYMRMKAKKDLEDGNKELQRFDLDQAAIW</sequence>
<comment type="caution">
    <text evidence="27">The sequence shown here is derived from an EMBL/GenBank/DDBJ whole genome shotgun (WGS) entry which is preliminary data.</text>
</comment>
<evidence type="ECO:0000256" key="18">
    <source>
        <dbReference type="ARBA" id="ARBA00023128"/>
    </source>
</evidence>
<dbReference type="EMBL" id="JAKNSF020000053">
    <property type="protein sequence ID" value="KAK7725016.1"/>
    <property type="molecule type" value="Genomic_DNA"/>
</dbReference>
<evidence type="ECO:0000256" key="19">
    <source>
        <dbReference type="ARBA" id="ARBA00023242"/>
    </source>
</evidence>
<keyword evidence="13" id="KW-0269">Exonuclease</keyword>
<dbReference type="PROSITE" id="PS00116">
    <property type="entry name" value="DNA_POLYMERASE_B"/>
    <property type="match status" value="1"/>
</dbReference>
<name>A0ABR1P2V0_DIAER</name>
<evidence type="ECO:0000256" key="5">
    <source>
        <dbReference type="ARBA" id="ARBA00022485"/>
    </source>
</evidence>
<dbReference type="Pfam" id="PF00136">
    <property type="entry name" value="DNA_pol_B"/>
    <property type="match status" value="1"/>
</dbReference>
<keyword evidence="16 21" id="KW-0411">Iron-sulfur</keyword>
<dbReference type="Pfam" id="PF24055">
    <property type="entry name" value="POL3_N"/>
    <property type="match status" value="1"/>
</dbReference>
<evidence type="ECO:0000256" key="11">
    <source>
        <dbReference type="ARBA" id="ARBA00022801"/>
    </source>
</evidence>
<comment type="similarity">
    <text evidence="4 21">Belongs to the DNA polymerase type-B family.</text>
</comment>
<dbReference type="Proteomes" id="UP001430848">
    <property type="component" value="Unassembled WGS sequence"/>
</dbReference>
<evidence type="ECO:0000256" key="6">
    <source>
        <dbReference type="ARBA" id="ARBA00022679"/>
    </source>
</evidence>
<dbReference type="InterPro" id="IPR012337">
    <property type="entry name" value="RNaseH-like_sf"/>
</dbReference>
<keyword evidence="11" id="KW-0378">Hydrolase</keyword>
<dbReference type="Pfam" id="PF14260">
    <property type="entry name" value="zf-C4pol"/>
    <property type="match status" value="1"/>
</dbReference>
<evidence type="ECO:0000256" key="12">
    <source>
        <dbReference type="ARBA" id="ARBA00022833"/>
    </source>
</evidence>
<dbReference type="InterPro" id="IPR043502">
    <property type="entry name" value="DNA/RNA_pol_sf"/>
</dbReference>
<dbReference type="InterPro" id="IPR006133">
    <property type="entry name" value="DNA-dir_DNA_pol_B_exonuc"/>
</dbReference>
<dbReference type="InterPro" id="IPR050240">
    <property type="entry name" value="DNA_pol_type-B"/>
</dbReference>
<keyword evidence="14 21" id="KW-0239">DNA-directed DNA polymerase</keyword>
<dbReference type="InterPro" id="IPR025687">
    <property type="entry name" value="Znf-C4pol"/>
</dbReference>
<dbReference type="Pfam" id="PF03104">
    <property type="entry name" value="DNA_pol_B_exo1"/>
    <property type="match status" value="1"/>
</dbReference>
<dbReference type="PANTHER" id="PTHR10322:SF23">
    <property type="entry name" value="DNA POLYMERASE DELTA CATALYTIC SUBUNIT"/>
    <property type="match status" value="1"/>
</dbReference>
<dbReference type="CDD" id="cd05777">
    <property type="entry name" value="DNA_polB_delta_exo"/>
    <property type="match status" value="1"/>
</dbReference>
<evidence type="ECO:0000256" key="15">
    <source>
        <dbReference type="ARBA" id="ARBA00023004"/>
    </source>
</evidence>
<keyword evidence="18" id="KW-0496">Mitochondrion</keyword>
<keyword evidence="19 21" id="KW-0539">Nucleus</keyword>
<dbReference type="InterPro" id="IPR006134">
    <property type="entry name" value="DNA-dir_DNA_pol_B_multi_dom"/>
</dbReference>
<evidence type="ECO:0000313" key="27">
    <source>
        <dbReference type="EMBL" id="KAK7725016.1"/>
    </source>
</evidence>
<dbReference type="Gene3D" id="3.30.342.10">
    <property type="entry name" value="DNA Polymerase, chain B, domain 1"/>
    <property type="match status" value="1"/>
</dbReference>
<evidence type="ECO:0000259" key="25">
    <source>
        <dbReference type="Pfam" id="PF14260"/>
    </source>
</evidence>
<evidence type="ECO:0000259" key="24">
    <source>
        <dbReference type="Pfam" id="PF03104"/>
    </source>
</evidence>
<evidence type="ECO:0000259" key="26">
    <source>
        <dbReference type="Pfam" id="PF24055"/>
    </source>
</evidence>
<keyword evidence="17 21" id="KW-0238">DNA-binding</keyword>
<dbReference type="Gene3D" id="3.30.420.10">
    <property type="entry name" value="Ribonuclease H-like superfamily/Ribonuclease H"/>
    <property type="match status" value="1"/>
</dbReference>
<evidence type="ECO:0000256" key="3">
    <source>
        <dbReference type="ARBA" id="ARBA00004173"/>
    </source>
</evidence>
<dbReference type="InterPro" id="IPR023211">
    <property type="entry name" value="DNA_pol_palm_dom_sf"/>
</dbReference>
<dbReference type="InterPro" id="IPR042087">
    <property type="entry name" value="DNA_pol_B_thumb"/>
</dbReference>
<comment type="cofactor">
    <cofactor evidence="1 21">
        <name>[4Fe-4S] cluster</name>
        <dbReference type="ChEBI" id="CHEBI:49883"/>
    </cofactor>
</comment>
<dbReference type="InterPro" id="IPR036397">
    <property type="entry name" value="RNaseH_sf"/>
</dbReference>
<reference evidence="27 28" key="1">
    <citation type="submission" date="2024-02" db="EMBL/GenBank/DDBJ databases">
        <title>De novo assembly and annotation of 12 fungi associated with fruit tree decline syndrome in Ontario, Canada.</title>
        <authorList>
            <person name="Sulman M."/>
            <person name="Ellouze W."/>
            <person name="Ilyukhin E."/>
        </authorList>
    </citation>
    <scope>NUCLEOTIDE SEQUENCE [LARGE SCALE GENOMIC DNA]</scope>
    <source>
        <strain evidence="27 28">M169</strain>
    </source>
</reference>
<keyword evidence="28" id="KW-1185">Reference proteome</keyword>
<dbReference type="CDD" id="cd05533">
    <property type="entry name" value="POLBc_delta"/>
    <property type="match status" value="1"/>
</dbReference>
<accession>A0ABR1P2V0</accession>
<dbReference type="Gene3D" id="3.90.1600.10">
    <property type="entry name" value="Palm domain of DNA polymerase"/>
    <property type="match status" value="1"/>
</dbReference>
<dbReference type="EC" id="2.7.7.7" evidence="21"/>
<keyword evidence="7 21" id="KW-0548">Nucleotidyltransferase</keyword>
<keyword evidence="5 21" id="KW-0004">4Fe-4S</keyword>
<dbReference type="PRINTS" id="PR00106">
    <property type="entry name" value="DNAPOLB"/>
</dbReference>
<feature type="region of interest" description="Disordered" evidence="22">
    <location>
        <begin position="1"/>
        <end position="58"/>
    </location>
</feature>
<evidence type="ECO:0000256" key="13">
    <source>
        <dbReference type="ARBA" id="ARBA00022839"/>
    </source>
</evidence>
<dbReference type="Gene3D" id="1.10.287.690">
    <property type="entry name" value="Helix hairpin bin"/>
    <property type="match status" value="1"/>
</dbReference>
<dbReference type="Gene3D" id="1.10.132.60">
    <property type="entry name" value="DNA polymerase family B, C-terminal domain"/>
    <property type="match status" value="1"/>
</dbReference>
<evidence type="ECO:0000256" key="8">
    <source>
        <dbReference type="ARBA" id="ARBA00022722"/>
    </source>
</evidence>
<feature type="domain" description="C4-type zinc-finger of DNA polymerase delta" evidence="25">
    <location>
        <begin position="1005"/>
        <end position="1079"/>
    </location>
</feature>
<dbReference type="InterPro" id="IPR006172">
    <property type="entry name" value="DNA-dir_DNA_pol_B"/>
</dbReference>
<comment type="subcellular location">
    <subcellularLocation>
        <location evidence="3">Mitochondrion</location>
    </subcellularLocation>
    <subcellularLocation>
        <location evidence="2 21">Nucleus</location>
    </subcellularLocation>
</comment>
<keyword evidence="9 21" id="KW-0479">Metal-binding</keyword>
<evidence type="ECO:0000313" key="28">
    <source>
        <dbReference type="Proteomes" id="UP001430848"/>
    </source>
</evidence>
<evidence type="ECO:0000259" key="23">
    <source>
        <dbReference type="Pfam" id="PF00136"/>
    </source>
</evidence>
<evidence type="ECO:0000256" key="22">
    <source>
        <dbReference type="SAM" id="MobiDB-lite"/>
    </source>
</evidence>
<proteinExistence type="inferred from homology"/>
<keyword evidence="15 21" id="KW-0408">Iron</keyword>
<keyword evidence="21" id="KW-0235">DNA replication</keyword>
<dbReference type="SUPFAM" id="SSF56672">
    <property type="entry name" value="DNA/RNA polymerases"/>
    <property type="match status" value="1"/>
</dbReference>
<evidence type="ECO:0000256" key="1">
    <source>
        <dbReference type="ARBA" id="ARBA00001966"/>
    </source>
</evidence>
<feature type="compositionally biased region" description="Low complexity" evidence="22">
    <location>
        <begin position="38"/>
        <end position="58"/>
    </location>
</feature>
<comment type="catalytic activity">
    <reaction evidence="20 21">
        <text>DNA(n) + a 2'-deoxyribonucleoside 5'-triphosphate = DNA(n+1) + diphosphate</text>
        <dbReference type="Rhea" id="RHEA:22508"/>
        <dbReference type="Rhea" id="RHEA-COMP:17339"/>
        <dbReference type="Rhea" id="RHEA-COMP:17340"/>
        <dbReference type="ChEBI" id="CHEBI:33019"/>
        <dbReference type="ChEBI" id="CHEBI:61560"/>
        <dbReference type="ChEBI" id="CHEBI:173112"/>
        <dbReference type="EC" id="2.7.7.7"/>
    </reaction>
</comment>
<feature type="domain" description="DNA polymerase delta/zeta catalytic subunit N-terminal" evidence="26">
    <location>
        <begin position="172"/>
        <end position="211"/>
    </location>
</feature>
<dbReference type="SMART" id="SM00486">
    <property type="entry name" value="POLBc"/>
    <property type="match status" value="1"/>
</dbReference>
<protein>
    <recommendedName>
        <fullName evidence="21">DNA polymerase</fullName>
        <ecNumber evidence="21">2.7.7.7</ecNumber>
    </recommendedName>
</protein>
<evidence type="ECO:0000256" key="16">
    <source>
        <dbReference type="ARBA" id="ARBA00023014"/>
    </source>
</evidence>
<keyword evidence="10 21" id="KW-0863">Zinc-finger</keyword>
<dbReference type="SUPFAM" id="SSF53098">
    <property type="entry name" value="Ribonuclease H-like"/>
    <property type="match status" value="1"/>
</dbReference>
<keyword evidence="8" id="KW-0540">Nuclease</keyword>
<evidence type="ECO:0000256" key="9">
    <source>
        <dbReference type="ARBA" id="ARBA00022723"/>
    </source>
</evidence>
<keyword evidence="12 21" id="KW-0862">Zinc</keyword>
<evidence type="ECO:0000256" key="2">
    <source>
        <dbReference type="ARBA" id="ARBA00004123"/>
    </source>
</evidence>